<evidence type="ECO:0000313" key="1">
    <source>
        <dbReference type="EMBL" id="KAK7360844.1"/>
    </source>
</evidence>
<comment type="caution">
    <text evidence="1">The sequence shown here is derived from an EMBL/GenBank/DDBJ whole genome shotgun (WGS) entry which is preliminary data.</text>
</comment>
<reference evidence="1 2" key="1">
    <citation type="submission" date="2024-01" db="EMBL/GenBank/DDBJ databases">
        <title>The genomes of 5 underutilized Papilionoideae crops provide insights into root nodulation and disease resistanc.</title>
        <authorList>
            <person name="Jiang F."/>
        </authorList>
    </citation>
    <scope>NUCLEOTIDE SEQUENCE [LARGE SCALE GENOMIC DNA]</scope>
    <source>
        <strain evidence="1">LVBAO_FW01</strain>
        <tissue evidence="1">Leaves</tissue>
    </source>
</reference>
<name>A0AAN9R7M1_CANGL</name>
<accession>A0AAN9R7M1</accession>
<protein>
    <submittedName>
        <fullName evidence="1">Uncharacterized protein</fullName>
    </submittedName>
</protein>
<gene>
    <name evidence="1" type="ORF">VNO77_02860</name>
</gene>
<proteinExistence type="predicted"/>
<evidence type="ECO:0000313" key="2">
    <source>
        <dbReference type="Proteomes" id="UP001367508"/>
    </source>
</evidence>
<dbReference type="EMBL" id="JAYMYQ010000001">
    <property type="protein sequence ID" value="KAK7360844.1"/>
    <property type="molecule type" value="Genomic_DNA"/>
</dbReference>
<organism evidence="1 2">
    <name type="scientific">Canavalia gladiata</name>
    <name type="common">Sword bean</name>
    <name type="synonym">Dolichos gladiatus</name>
    <dbReference type="NCBI Taxonomy" id="3824"/>
    <lineage>
        <taxon>Eukaryota</taxon>
        <taxon>Viridiplantae</taxon>
        <taxon>Streptophyta</taxon>
        <taxon>Embryophyta</taxon>
        <taxon>Tracheophyta</taxon>
        <taxon>Spermatophyta</taxon>
        <taxon>Magnoliopsida</taxon>
        <taxon>eudicotyledons</taxon>
        <taxon>Gunneridae</taxon>
        <taxon>Pentapetalae</taxon>
        <taxon>rosids</taxon>
        <taxon>fabids</taxon>
        <taxon>Fabales</taxon>
        <taxon>Fabaceae</taxon>
        <taxon>Papilionoideae</taxon>
        <taxon>50 kb inversion clade</taxon>
        <taxon>NPAAA clade</taxon>
        <taxon>indigoferoid/millettioid clade</taxon>
        <taxon>Phaseoleae</taxon>
        <taxon>Canavalia</taxon>
    </lineage>
</organism>
<dbReference type="AlphaFoldDB" id="A0AAN9R7M1"/>
<sequence>MILRNSLKKPSFSASFPGINHVKGVSFCSRVASSSSLASKAKPMKNPSTSLQEVHVELAFNICGFDPSSSLAYIVSQ</sequence>
<dbReference type="Proteomes" id="UP001367508">
    <property type="component" value="Unassembled WGS sequence"/>
</dbReference>
<keyword evidence="2" id="KW-1185">Reference proteome</keyword>